<organism evidence="3 4">
    <name type="scientific">Rubritalea halochordaticola</name>
    <dbReference type="NCBI Taxonomy" id="714537"/>
    <lineage>
        <taxon>Bacteria</taxon>
        <taxon>Pseudomonadati</taxon>
        <taxon>Verrucomicrobiota</taxon>
        <taxon>Verrucomicrobiia</taxon>
        <taxon>Verrucomicrobiales</taxon>
        <taxon>Rubritaleaceae</taxon>
        <taxon>Rubritalea</taxon>
    </lineage>
</organism>
<keyword evidence="1" id="KW-0175">Coiled coil</keyword>
<feature type="transmembrane region" description="Helical" evidence="2">
    <location>
        <begin position="152"/>
        <end position="173"/>
    </location>
</feature>
<accession>A0ABP9V4Q3</accession>
<name>A0ABP9V4Q3_9BACT</name>
<comment type="caution">
    <text evidence="3">The sequence shown here is derived from an EMBL/GenBank/DDBJ whole genome shotgun (WGS) entry which is preliminary data.</text>
</comment>
<reference evidence="3 4" key="1">
    <citation type="submission" date="2024-02" db="EMBL/GenBank/DDBJ databases">
        <title>Rubritalea halochordaticola NBRC 107102.</title>
        <authorList>
            <person name="Ichikawa N."/>
            <person name="Katano-Makiyama Y."/>
            <person name="Hidaka K."/>
        </authorList>
    </citation>
    <scope>NUCLEOTIDE SEQUENCE [LARGE SCALE GENOMIC DNA]</scope>
    <source>
        <strain evidence="3 4">NBRC 107102</strain>
    </source>
</reference>
<gene>
    <name evidence="3" type="ORF">Rhal01_03072</name>
</gene>
<keyword evidence="2" id="KW-0812">Transmembrane</keyword>
<proteinExistence type="predicted"/>
<dbReference type="Proteomes" id="UP001424741">
    <property type="component" value="Unassembled WGS sequence"/>
</dbReference>
<keyword evidence="2" id="KW-1133">Transmembrane helix</keyword>
<keyword evidence="2" id="KW-0472">Membrane</keyword>
<sequence length="443" mass="49564">MKGKKKKIPSISERELAELRASYEKVLKERDVATSKLEETKEAIEALKKKHGNLEHVLGDLVSGLQQEVDRRDARIHKLEDHGEEAEHDEGGDLVGAQSGYLGVGQQTPEQTFQDLLAESGLVRSRGEGARSLGDTWEDEEDEVRGSSGMKWLLILGGVAVLGVGVAAAQLWLGEGGKESDDSNVSGAVFGDASGEEIERLIEEQLKASKNRAETVQKLFKSFFEEQDLEARSAMCVNPRRTMQHMRDLVDRGVAAIPAETEIEELKVAENQIILPDGNKAWKVSLRLQGETDQRVTYVYELEEGELMIDWETFVRYQSIPWEEFIDTKPSGVHEMHVLVGTGGDESSEYPLGKYFGVRLRGWDHGAARWVQAYMSRDHPDAASFTSKLSNLSESVDAYGLPYQYAHYVLRVRYSSDEQNSLKTLMIDSVVSDSFTYQSDLEE</sequence>
<protein>
    <submittedName>
        <fullName evidence="3">Uncharacterized protein</fullName>
    </submittedName>
</protein>
<evidence type="ECO:0000256" key="1">
    <source>
        <dbReference type="SAM" id="Coils"/>
    </source>
</evidence>
<keyword evidence="4" id="KW-1185">Reference proteome</keyword>
<feature type="coiled-coil region" evidence="1">
    <location>
        <begin position="16"/>
        <end position="57"/>
    </location>
</feature>
<dbReference type="EMBL" id="BAABRL010000010">
    <property type="protein sequence ID" value="GAA5496884.1"/>
    <property type="molecule type" value="Genomic_DNA"/>
</dbReference>
<evidence type="ECO:0000256" key="2">
    <source>
        <dbReference type="SAM" id="Phobius"/>
    </source>
</evidence>
<dbReference type="RefSeq" id="WP_346189481.1">
    <property type="nucleotide sequence ID" value="NZ_BAABRL010000010.1"/>
</dbReference>
<evidence type="ECO:0000313" key="4">
    <source>
        <dbReference type="Proteomes" id="UP001424741"/>
    </source>
</evidence>
<evidence type="ECO:0000313" key="3">
    <source>
        <dbReference type="EMBL" id="GAA5496884.1"/>
    </source>
</evidence>